<organism evidence="2 3">
    <name type="scientific">Clostridium oryzae</name>
    <dbReference type="NCBI Taxonomy" id="1450648"/>
    <lineage>
        <taxon>Bacteria</taxon>
        <taxon>Bacillati</taxon>
        <taxon>Bacillota</taxon>
        <taxon>Clostridia</taxon>
        <taxon>Eubacteriales</taxon>
        <taxon>Clostridiaceae</taxon>
        <taxon>Clostridium</taxon>
    </lineage>
</organism>
<name>A0A1V4IWN4_9CLOT</name>
<feature type="transmembrane region" description="Helical" evidence="1">
    <location>
        <begin position="240"/>
        <end position="263"/>
    </location>
</feature>
<feature type="transmembrane region" description="Helical" evidence="1">
    <location>
        <begin position="73"/>
        <end position="97"/>
    </location>
</feature>
<evidence type="ECO:0000313" key="2">
    <source>
        <dbReference type="EMBL" id="OPJ64230.1"/>
    </source>
</evidence>
<evidence type="ECO:0000256" key="1">
    <source>
        <dbReference type="SAM" id="Phobius"/>
    </source>
</evidence>
<dbReference type="PANTHER" id="PTHR37305:SF1">
    <property type="entry name" value="MEMBRANE PROTEIN"/>
    <property type="match status" value="1"/>
</dbReference>
<accession>A0A1V4IWN4</accession>
<gene>
    <name evidence="2" type="ORF">CLORY_07950</name>
</gene>
<comment type="caution">
    <text evidence="2">The sequence shown here is derived from an EMBL/GenBank/DDBJ whole genome shotgun (WGS) entry which is preliminary data.</text>
</comment>
<dbReference type="EMBL" id="MZGV01000005">
    <property type="protein sequence ID" value="OPJ64230.1"/>
    <property type="molecule type" value="Genomic_DNA"/>
</dbReference>
<dbReference type="GO" id="GO:0140359">
    <property type="term" value="F:ABC-type transporter activity"/>
    <property type="evidence" value="ECO:0007669"/>
    <property type="project" value="InterPro"/>
</dbReference>
<reference evidence="2 3" key="1">
    <citation type="submission" date="2017-03" db="EMBL/GenBank/DDBJ databases">
        <title>Genome sequence of Clostridium oryzae DSM 28571.</title>
        <authorList>
            <person name="Poehlein A."/>
            <person name="Daniel R."/>
        </authorList>
    </citation>
    <scope>NUCLEOTIDE SEQUENCE [LARGE SCALE GENOMIC DNA]</scope>
    <source>
        <strain evidence="2 3">DSM 28571</strain>
    </source>
</reference>
<dbReference type="RefSeq" id="WP_079422231.1">
    <property type="nucleotide sequence ID" value="NZ_MZGV01000005.1"/>
</dbReference>
<keyword evidence="1" id="KW-0812">Transmembrane</keyword>
<sequence length="269" mass="30568">MYNLIKFEMYKLKHSKIFRNLLIVTGVLIFLSMLIYYQLKNVWYIMYDSFGGRDYGFVINSFKDRLHPKALEFFYSAAGFSNIMEILVMFLVGAFIIDEYSNGTIKNIVAHGHKRIHIYLSKLLVMAVAILIMNAMLLFGTAIVGALSTGQVLTFSMDSIVEMIGFTIIVCLILIEMASIYMFFATLIKSKALIIGVGTVILFSSFIFMHPLCNYIEQYPEYTPTYILMDICTIHPDTAAIGHILITCCITILITTLLGILSFDRQDIK</sequence>
<feature type="transmembrane region" description="Helical" evidence="1">
    <location>
        <begin position="163"/>
        <end position="185"/>
    </location>
</feature>
<feature type="transmembrane region" description="Helical" evidence="1">
    <location>
        <begin position="192"/>
        <end position="212"/>
    </location>
</feature>
<protein>
    <submittedName>
        <fullName evidence="2">ABC-2 family transporter protein</fullName>
    </submittedName>
</protein>
<evidence type="ECO:0000313" key="3">
    <source>
        <dbReference type="Proteomes" id="UP000190080"/>
    </source>
</evidence>
<dbReference type="STRING" id="1450648.CLORY_07950"/>
<feature type="transmembrane region" description="Helical" evidence="1">
    <location>
        <begin position="21"/>
        <end position="39"/>
    </location>
</feature>
<dbReference type="Proteomes" id="UP000190080">
    <property type="component" value="Unassembled WGS sequence"/>
</dbReference>
<proteinExistence type="predicted"/>
<dbReference type="AlphaFoldDB" id="A0A1V4IWN4"/>
<dbReference type="OrthoDB" id="1701857at2"/>
<keyword evidence="3" id="KW-1185">Reference proteome</keyword>
<dbReference type="GO" id="GO:0005886">
    <property type="term" value="C:plasma membrane"/>
    <property type="evidence" value="ECO:0007669"/>
    <property type="project" value="UniProtKB-SubCell"/>
</dbReference>
<feature type="transmembrane region" description="Helical" evidence="1">
    <location>
        <begin position="118"/>
        <end position="143"/>
    </location>
</feature>
<keyword evidence="1" id="KW-1133">Transmembrane helix</keyword>
<dbReference type="Pfam" id="PF12730">
    <property type="entry name" value="ABC2_membrane_4"/>
    <property type="match status" value="1"/>
</dbReference>
<dbReference type="PANTHER" id="PTHR37305">
    <property type="entry name" value="INTEGRAL MEMBRANE PROTEIN-RELATED"/>
    <property type="match status" value="1"/>
</dbReference>
<keyword evidence="1" id="KW-0472">Membrane</keyword>